<dbReference type="STRING" id="667725.A0A0L0FFZ1"/>
<dbReference type="PANTHER" id="PTHR28018:SF3">
    <property type="entry name" value="RESPIRATORY SUPERCOMPLEX FACTOR 2, MITOCHONDRIAL"/>
    <property type="match status" value="1"/>
</dbReference>
<proteinExistence type="predicted"/>
<evidence type="ECO:0000256" key="3">
    <source>
        <dbReference type="ARBA" id="ARBA00022989"/>
    </source>
</evidence>
<keyword evidence="3" id="KW-1133">Transmembrane helix</keyword>
<dbReference type="PANTHER" id="PTHR28018">
    <property type="entry name" value="RESPIRATORY SUPERCOMPLEX FACTOR 2, MITOCHONDRIAL"/>
    <property type="match status" value="1"/>
</dbReference>
<evidence type="ECO:0000313" key="7">
    <source>
        <dbReference type="Proteomes" id="UP000054560"/>
    </source>
</evidence>
<evidence type="ECO:0000259" key="5">
    <source>
        <dbReference type="PROSITE" id="PS51503"/>
    </source>
</evidence>
<name>A0A0L0FFZ1_9EUKA</name>
<accession>A0A0L0FFZ1</accession>
<dbReference type="RefSeq" id="XP_014148870.1">
    <property type="nucleotide sequence ID" value="XM_014293395.1"/>
</dbReference>
<dbReference type="InterPro" id="IPR007667">
    <property type="entry name" value="Hypoxia_induced_domain"/>
</dbReference>
<dbReference type="Pfam" id="PF04588">
    <property type="entry name" value="HIG_1_N"/>
    <property type="match status" value="1"/>
</dbReference>
<organism evidence="6 7">
    <name type="scientific">Sphaeroforma arctica JP610</name>
    <dbReference type="NCBI Taxonomy" id="667725"/>
    <lineage>
        <taxon>Eukaryota</taxon>
        <taxon>Ichthyosporea</taxon>
        <taxon>Ichthyophonida</taxon>
        <taxon>Sphaeroforma</taxon>
    </lineage>
</organism>
<evidence type="ECO:0000313" key="6">
    <source>
        <dbReference type="EMBL" id="KNC74968.1"/>
    </source>
</evidence>
<dbReference type="InterPro" id="IPR040153">
    <property type="entry name" value="Rcf2"/>
</dbReference>
<reference evidence="6 7" key="1">
    <citation type="submission" date="2011-02" db="EMBL/GenBank/DDBJ databases">
        <title>The Genome Sequence of Sphaeroforma arctica JP610.</title>
        <authorList>
            <consortium name="The Broad Institute Genome Sequencing Platform"/>
            <person name="Russ C."/>
            <person name="Cuomo C."/>
            <person name="Young S.K."/>
            <person name="Zeng Q."/>
            <person name="Gargeya S."/>
            <person name="Alvarado L."/>
            <person name="Berlin A."/>
            <person name="Chapman S.B."/>
            <person name="Chen Z."/>
            <person name="Freedman E."/>
            <person name="Gellesch M."/>
            <person name="Goldberg J."/>
            <person name="Griggs A."/>
            <person name="Gujja S."/>
            <person name="Heilman E."/>
            <person name="Heiman D."/>
            <person name="Howarth C."/>
            <person name="Mehta T."/>
            <person name="Neiman D."/>
            <person name="Pearson M."/>
            <person name="Roberts A."/>
            <person name="Saif S."/>
            <person name="Shea T."/>
            <person name="Shenoy N."/>
            <person name="Sisk P."/>
            <person name="Stolte C."/>
            <person name="Sykes S."/>
            <person name="White J."/>
            <person name="Yandava C."/>
            <person name="Burger G."/>
            <person name="Gray M.W."/>
            <person name="Holland P.W.H."/>
            <person name="King N."/>
            <person name="Lang F.B.F."/>
            <person name="Roger A.J."/>
            <person name="Ruiz-Trillo I."/>
            <person name="Haas B."/>
            <person name="Nusbaum C."/>
            <person name="Birren B."/>
        </authorList>
    </citation>
    <scope>NUCLEOTIDE SEQUENCE [LARGE SCALE GENOMIC DNA]</scope>
    <source>
        <strain evidence="6 7">JP610</strain>
    </source>
</reference>
<keyword evidence="4" id="KW-0472">Membrane</keyword>
<feature type="domain" description="HIG1" evidence="5">
    <location>
        <begin position="66"/>
        <end position="159"/>
    </location>
</feature>
<gene>
    <name evidence="6" type="ORF">SARC_12498</name>
</gene>
<dbReference type="GeneID" id="25913002"/>
<dbReference type="GO" id="GO:0005739">
    <property type="term" value="C:mitochondrion"/>
    <property type="evidence" value="ECO:0007669"/>
    <property type="project" value="UniProtKB-SubCell"/>
</dbReference>
<evidence type="ECO:0000256" key="2">
    <source>
        <dbReference type="ARBA" id="ARBA00022692"/>
    </source>
</evidence>
<comment type="subcellular location">
    <subcellularLocation>
        <location evidence="1">Mitochondrion</location>
    </subcellularLocation>
</comment>
<keyword evidence="2" id="KW-0812">Transmembrane</keyword>
<dbReference type="GO" id="GO:0033617">
    <property type="term" value="P:mitochondrial respiratory chain complex IV assembly"/>
    <property type="evidence" value="ECO:0007669"/>
    <property type="project" value="TreeGrafter"/>
</dbReference>
<dbReference type="Proteomes" id="UP000054560">
    <property type="component" value="Unassembled WGS sequence"/>
</dbReference>
<sequence length="189" mass="20450">MVKVNATEEEISLLNERTYRVGAQAAATSTLASSIAAAWVVPIAVATVVAAEEQVIAMERERHAVYDSEGVGMLKMQQAKKDEEQDWKTWLADNRFSLVAGAWVCGVAGSLAVNYSNPYLSPTVKAFHARVQSQAITLCALMAAGAVAPFGSKNPHDADVDLFKKRLEFEEKKWAISHNGNMPAPGHHA</sequence>
<evidence type="ECO:0000256" key="1">
    <source>
        <dbReference type="ARBA" id="ARBA00004173"/>
    </source>
</evidence>
<evidence type="ECO:0000256" key="4">
    <source>
        <dbReference type="ARBA" id="ARBA00023136"/>
    </source>
</evidence>
<dbReference type="EMBL" id="KQ243948">
    <property type="protein sequence ID" value="KNC74968.1"/>
    <property type="molecule type" value="Genomic_DNA"/>
</dbReference>
<dbReference type="PROSITE" id="PS51503">
    <property type="entry name" value="HIG1"/>
    <property type="match status" value="1"/>
</dbReference>
<protein>
    <recommendedName>
        <fullName evidence="5">HIG1 domain-containing protein</fullName>
    </recommendedName>
</protein>
<keyword evidence="7" id="KW-1185">Reference proteome</keyword>
<dbReference type="OrthoDB" id="1915122at2759"/>
<dbReference type="AlphaFoldDB" id="A0A0L0FFZ1"/>